<dbReference type="Proteomes" id="UP000887013">
    <property type="component" value="Unassembled WGS sequence"/>
</dbReference>
<dbReference type="AlphaFoldDB" id="A0A8X6UAA9"/>
<sequence length="136" mass="16310">MPNQPREIFKTPCRIVQSLIHLRRQHFPDQNIRSHTQVEFICFKLRKITSKKTHQQDNGRCCLLYRPSGSCTEEFGIVSFSARHRFCKRSVRTSRSEWLRYAQPKPVVADIPQARIIIYFLVDRGEEHRFFSYYFT</sequence>
<proteinExistence type="predicted"/>
<accession>A0A8X6UAA9</accession>
<dbReference type="EMBL" id="BMAW01122076">
    <property type="protein sequence ID" value="GFT97323.1"/>
    <property type="molecule type" value="Genomic_DNA"/>
</dbReference>
<gene>
    <name evidence="1" type="ORF">NPIL_47011</name>
</gene>
<comment type="caution">
    <text evidence="1">The sequence shown here is derived from an EMBL/GenBank/DDBJ whole genome shotgun (WGS) entry which is preliminary data.</text>
</comment>
<protein>
    <submittedName>
        <fullName evidence="1">Uncharacterized protein</fullName>
    </submittedName>
</protein>
<evidence type="ECO:0000313" key="2">
    <source>
        <dbReference type="Proteomes" id="UP000887013"/>
    </source>
</evidence>
<name>A0A8X6UAA9_NEPPI</name>
<keyword evidence="2" id="KW-1185">Reference proteome</keyword>
<reference evidence="1" key="1">
    <citation type="submission" date="2020-08" db="EMBL/GenBank/DDBJ databases">
        <title>Multicomponent nature underlies the extraordinary mechanical properties of spider dragline silk.</title>
        <authorList>
            <person name="Kono N."/>
            <person name="Nakamura H."/>
            <person name="Mori M."/>
            <person name="Yoshida Y."/>
            <person name="Ohtoshi R."/>
            <person name="Malay A.D."/>
            <person name="Moran D.A.P."/>
            <person name="Tomita M."/>
            <person name="Numata K."/>
            <person name="Arakawa K."/>
        </authorList>
    </citation>
    <scope>NUCLEOTIDE SEQUENCE</scope>
</reference>
<organism evidence="1 2">
    <name type="scientific">Nephila pilipes</name>
    <name type="common">Giant wood spider</name>
    <name type="synonym">Nephila maculata</name>
    <dbReference type="NCBI Taxonomy" id="299642"/>
    <lineage>
        <taxon>Eukaryota</taxon>
        <taxon>Metazoa</taxon>
        <taxon>Ecdysozoa</taxon>
        <taxon>Arthropoda</taxon>
        <taxon>Chelicerata</taxon>
        <taxon>Arachnida</taxon>
        <taxon>Araneae</taxon>
        <taxon>Araneomorphae</taxon>
        <taxon>Entelegynae</taxon>
        <taxon>Araneoidea</taxon>
        <taxon>Nephilidae</taxon>
        <taxon>Nephila</taxon>
    </lineage>
</organism>
<evidence type="ECO:0000313" key="1">
    <source>
        <dbReference type="EMBL" id="GFT97323.1"/>
    </source>
</evidence>